<dbReference type="Gene3D" id="3.90.1720.10">
    <property type="entry name" value="endopeptidase domain like (from Nostoc punctiforme)"/>
    <property type="match status" value="1"/>
</dbReference>
<keyword evidence="3 7" id="KW-0732">Signal</keyword>
<keyword evidence="2" id="KW-0645">Protease</keyword>
<dbReference type="Pfam" id="PF00877">
    <property type="entry name" value="NLPC_P60"/>
    <property type="match status" value="1"/>
</dbReference>
<dbReference type="EMBL" id="CP104213">
    <property type="protein sequence ID" value="UWX63724.1"/>
    <property type="molecule type" value="Genomic_DNA"/>
</dbReference>
<evidence type="ECO:0000313" key="10">
    <source>
        <dbReference type="EMBL" id="UWX63724.1"/>
    </source>
</evidence>
<dbReference type="SUPFAM" id="SSF54106">
    <property type="entry name" value="LysM domain"/>
    <property type="match status" value="2"/>
</dbReference>
<dbReference type="PROSITE" id="PS51782">
    <property type="entry name" value="LYSM"/>
    <property type="match status" value="2"/>
</dbReference>
<comment type="similarity">
    <text evidence="1">Belongs to the peptidase C40 family.</text>
</comment>
<dbReference type="InterPro" id="IPR036779">
    <property type="entry name" value="LysM_dom_sf"/>
</dbReference>
<feature type="signal peptide" evidence="7">
    <location>
        <begin position="1"/>
        <end position="18"/>
    </location>
</feature>
<dbReference type="PANTHER" id="PTHR47360:SF1">
    <property type="entry name" value="ENDOPEPTIDASE NLPC-RELATED"/>
    <property type="match status" value="1"/>
</dbReference>
<dbReference type="CDD" id="cd00118">
    <property type="entry name" value="LysM"/>
    <property type="match status" value="2"/>
</dbReference>
<evidence type="ECO:0000256" key="6">
    <source>
        <dbReference type="ARBA" id="ARBA00022807"/>
    </source>
</evidence>
<feature type="domain" description="LysM" evidence="8">
    <location>
        <begin position="45"/>
        <end position="88"/>
    </location>
</feature>
<dbReference type="RefSeq" id="WP_260560004.1">
    <property type="nucleotide sequence ID" value="NZ_BAABEC010000074.1"/>
</dbReference>
<proteinExistence type="inferred from homology"/>
<feature type="domain" description="LysM" evidence="8">
    <location>
        <begin position="91"/>
        <end position="134"/>
    </location>
</feature>
<evidence type="ECO:0000313" key="11">
    <source>
        <dbReference type="Proteomes" id="UP001060261"/>
    </source>
</evidence>
<protein>
    <submittedName>
        <fullName evidence="10">LysM peptidoglycan-binding domain-containing protein</fullName>
    </submittedName>
</protein>
<dbReference type="PANTHER" id="PTHR47360">
    <property type="entry name" value="MUREIN DD-ENDOPEPTIDASE MEPS/MUREIN LD-CARBOXYPEPTIDASE"/>
    <property type="match status" value="1"/>
</dbReference>
<name>A0ABY5YF90_9DEIO</name>
<evidence type="ECO:0000259" key="9">
    <source>
        <dbReference type="PROSITE" id="PS51935"/>
    </source>
</evidence>
<evidence type="ECO:0000256" key="3">
    <source>
        <dbReference type="ARBA" id="ARBA00022729"/>
    </source>
</evidence>
<evidence type="ECO:0000256" key="4">
    <source>
        <dbReference type="ARBA" id="ARBA00022737"/>
    </source>
</evidence>
<evidence type="ECO:0000256" key="5">
    <source>
        <dbReference type="ARBA" id="ARBA00022801"/>
    </source>
</evidence>
<dbReference type="InterPro" id="IPR018392">
    <property type="entry name" value="LysM"/>
</dbReference>
<dbReference type="SMART" id="SM00257">
    <property type="entry name" value="LysM"/>
    <property type="match status" value="2"/>
</dbReference>
<dbReference type="SUPFAM" id="SSF54001">
    <property type="entry name" value="Cysteine proteinases"/>
    <property type="match status" value="1"/>
</dbReference>
<feature type="chain" id="PRO_5046958515" evidence="7">
    <location>
        <begin position="19"/>
        <end position="344"/>
    </location>
</feature>
<dbReference type="Gene3D" id="3.10.350.10">
    <property type="entry name" value="LysM domain"/>
    <property type="match status" value="2"/>
</dbReference>
<evidence type="ECO:0000256" key="1">
    <source>
        <dbReference type="ARBA" id="ARBA00007074"/>
    </source>
</evidence>
<dbReference type="InterPro" id="IPR038765">
    <property type="entry name" value="Papain-like_cys_pep_sf"/>
</dbReference>
<keyword evidence="11" id="KW-1185">Reference proteome</keyword>
<evidence type="ECO:0000256" key="7">
    <source>
        <dbReference type="SAM" id="SignalP"/>
    </source>
</evidence>
<organism evidence="10 11">
    <name type="scientific">Deinococcus rubellus</name>
    <dbReference type="NCBI Taxonomy" id="1889240"/>
    <lineage>
        <taxon>Bacteria</taxon>
        <taxon>Thermotogati</taxon>
        <taxon>Deinococcota</taxon>
        <taxon>Deinococci</taxon>
        <taxon>Deinococcales</taxon>
        <taxon>Deinococcaceae</taxon>
        <taxon>Deinococcus</taxon>
    </lineage>
</organism>
<reference evidence="10" key="1">
    <citation type="submission" date="2022-09" db="EMBL/GenBank/DDBJ databases">
        <title>genome sequence of Deinococcus rubellus.</title>
        <authorList>
            <person name="Srinivasan S."/>
        </authorList>
    </citation>
    <scope>NUCLEOTIDE SEQUENCE</scope>
    <source>
        <strain evidence="10">Ant6</strain>
    </source>
</reference>
<keyword evidence="6" id="KW-0788">Thiol protease</keyword>
<dbReference type="InterPro" id="IPR052062">
    <property type="entry name" value="Murein_DD/LD_carboxypeptidase"/>
</dbReference>
<evidence type="ECO:0000259" key="8">
    <source>
        <dbReference type="PROSITE" id="PS51782"/>
    </source>
</evidence>
<keyword evidence="5" id="KW-0378">Hydrolase</keyword>
<evidence type="ECO:0000256" key="2">
    <source>
        <dbReference type="ARBA" id="ARBA00022670"/>
    </source>
</evidence>
<accession>A0ABY5YF90</accession>
<dbReference type="PROSITE" id="PS51935">
    <property type="entry name" value="NLPC_P60"/>
    <property type="match status" value="1"/>
</dbReference>
<dbReference type="Pfam" id="PF01476">
    <property type="entry name" value="LysM"/>
    <property type="match status" value="2"/>
</dbReference>
<sequence>MFRTLLCALLLCPGLALASTTSTAGTPGGGAPGLNAQARSGPSGLSITVQPKDTAYSLARKYNLSVDALLSLNNLSSPDLSAGQVLVVSPPTYSVVKGDTAFSIARRNGLSVDVLLSLNNLTSPNLKLGQVLIVRGNPGTVNASAASVSRTESTVSMSTVSSITVTPALTAPAAPLPSLASTPDVPPSTLIDTALTPPVEATTAASIITTLPADALGSDWLTNARSLLGVPYAYGGKSRSGTDCSGFVLQVFAPLGLSLPRVSADQAQVGVPVERDQLQSGDLVFFDTEGRGKVTHVGIVVEGNTFINANSFAGRVGLDDLGSRYWATRYLGARRVLGVMAASH</sequence>
<keyword evidence="4" id="KW-0677">Repeat</keyword>
<dbReference type="Proteomes" id="UP001060261">
    <property type="component" value="Chromosome"/>
</dbReference>
<dbReference type="InterPro" id="IPR000064">
    <property type="entry name" value="NLP_P60_dom"/>
</dbReference>
<gene>
    <name evidence="10" type="ORF">N0D28_13455</name>
</gene>
<feature type="domain" description="NlpC/P60" evidence="9">
    <location>
        <begin position="214"/>
        <end position="337"/>
    </location>
</feature>